<feature type="domain" description="CCDC66" evidence="2">
    <location>
        <begin position="162"/>
        <end position="299"/>
    </location>
</feature>
<dbReference type="InterPro" id="IPR040467">
    <property type="entry name" value="CCDC66_dom"/>
</dbReference>
<feature type="region of interest" description="Disordered" evidence="1">
    <location>
        <begin position="220"/>
        <end position="265"/>
    </location>
</feature>
<dbReference type="AlphaFoldDB" id="A0AA35R9Z6"/>
<dbReference type="InterPro" id="IPR039183">
    <property type="entry name" value="CCD66"/>
</dbReference>
<evidence type="ECO:0000313" key="4">
    <source>
        <dbReference type="Proteomes" id="UP001174909"/>
    </source>
</evidence>
<evidence type="ECO:0000313" key="3">
    <source>
        <dbReference type="EMBL" id="CAI8007588.1"/>
    </source>
</evidence>
<feature type="region of interest" description="Disordered" evidence="1">
    <location>
        <begin position="1"/>
        <end position="51"/>
    </location>
</feature>
<feature type="region of interest" description="Disordered" evidence="1">
    <location>
        <begin position="387"/>
        <end position="406"/>
    </location>
</feature>
<dbReference type="EMBL" id="CASHTH010000786">
    <property type="protein sequence ID" value="CAI8007588.1"/>
    <property type="molecule type" value="Genomic_DNA"/>
</dbReference>
<dbReference type="GO" id="GO:0005874">
    <property type="term" value="C:microtubule"/>
    <property type="evidence" value="ECO:0007669"/>
    <property type="project" value="TreeGrafter"/>
</dbReference>
<feature type="region of interest" description="Disordered" evidence="1">
    <location>
        <begin position="165"/>
        <end position="190"/>
    </location>
</feature>
<name>A0AA35R9Z6_GEOBA</name>
<keyword evidence="4" id="KW-1185">Reference proteome</keyword>
<protein>
    <recommendedName>
        <fullName evidence="2">CCDC66 domain-containing protein</fullName>
    </recommendedName>
</protein>
<dbReference type="GO" id="GO:0008017">
    <property type="term" value="F:microtubule binding"/>
    <property type="evidence" value="ECO:0007669"/>
    <property type="project" value="TreeGrafter"/>
</dbReference>
<feature type="region of interest" description="Disordered" evidence="1">
    <location>
        <begin position="298"/>
        <end position="318"/>
    </location>
</feature>
<dbReference type="PANTHER" id="PTHR22736:SF2">
    <property type="entry name" value="COILED-COIL DOMAIN-CONTAINING PROTEIN 66"/>
    <property type="match status" value="1"/>
</dbReference>
<reference evidence="3" key="1">
    <citation type="submission" date="2023-03" db="EMBL/GenBank/DDBJ databases">
        <authorList>
            <person name="Steffen K."/>
            <person name="Cardenas P."/>
        </authorList>
    </citation>
    <scope>NUCLEOTIDE SEQUENCE</scope>
</reference>
<feature type="compositionally biased region" description="Polar residues" evidence="1">
    <location>
        <begin position="168"/>
        <end position="183"/>
    </location>
</feature>
<accession>A0AA35R9Z6</accession>
<comment type="caution">
    <text evidence="3">The sequence shown here is derived from an EMBL/GenBank/DDBJ whole genome shotgun (WGS) entry which is preliminary data.</text>
</comment>
<dbReference type="Pfam" id="PF15236">
    <property type="entry name" value="CCDC66"/>
    <property type="match status" value="1"/>
</dbReference>
<gene>
    <name evidence="3" type="ORF">GBAR_LOCUS5282</name>
</gene>
<evidence type="ECO:0000256" key="1">
    <source>
        <dbReference type="SAM" id="MobiDB-lite"/>
    </source>
</evidence>
<dbReference type="PANTHER" id="PTHR22736">
    <property type="entry name" value="COILED-COIL DOMAIN-CONTAINING PROTEIN 66"/>
    <property type="match status" value="1"/>
</dbReference>
<feature type="compositionally biased region" description="Basic and acidic residues" evidence="1">
    <location>
        <begin position="24"/>
        <end position="43"/>
    </location>
</feature>
<dbReference type="Proteomes" id="UP001174909">
    <property type="component" value="Unassembled WGS sequence"/>
</dbReference>
<sequence length="481" mass="54760">MYRLQTQSRVKDPPDFIGRNRRAVGKEGKAGGRQWQVKDDKMQQKKGASDTVEISKGELEKLLRMAVSFQPPSLTHIRPDPSEIPGLQEYYQMPGMHNQIPGLQNQMPGMQNKIQGYAQKAEKKKDPQQCEEYCPWGRPGGGAPIRTVSGTLLTNYCTRGQEVEKTRNNIPQQTSVHSSSPQKPQFARGLGPHVDTFVLSQREEQRRKEQMHKAELAAQIAERQRQKEAEKRRKEEDEMEAENRARRELEEMNRRNERERELKQQKAEEARLWQAELQAHIQEAEEVAVREKQKRFAQQVHQPAPTYGTMASQNPKLSRIPLPSYRTASRRTFSQNSNFGAPTKSSHTIIGPSHPPAVAMEIANRPAYPQPRPPSPVVPALAKKLGLPATDRQPHISSPKPSSPPRKYAFSLHVQPPQTHQCTLPTLPAPHQHTGTPFPPHPSHNVARQQQILNQLAVLREGILSQRKSVEQKMKLQRRRL</sequence>
<proteinExistence type="predicted"/>
<organism evidence="3 4">
    <name type="scientific">Geodia barretti</name>
    <name type="common">Barrett's horny sponge</name>
    <dbReference type="NCBI Taxonomy" id="519541"/>
    <lineage>
        <taxon>Eukaryota</taxon>
        <taxon>Metazoa</taxon>
        <taxon>Porifera</taxon>
        <taxon>Demospongiae</taxon>
        <taxon>Heteroscleromorpha</taxon>
        <taxon>Tetractinellida</taxon>
        <taxon>Astrophorina</taxon>
        <taxon>Geodiidae</taxon>
        <taxon>Geodia</taxon>
    </lineage>
</organism>
<feature type="region of interest" description="Disordered" evidence="1">
    <location>
        <begin position="417"/>
        <end position="440"/>
    </location>
</feature>
<dbReference type="GO" id="GO:0060271">
    <property type="term" value="P:cilium assembly"/>
    <property type="evidence" value="ECO:0007669"/>
    <property type="project" value="TreeGrafter"/>
</dbReference>
<dbReference type="GO" id="GO:0005929">
    <property type="term" value="C:cilium"/>
    <property type="evidence" value="ECO:0007669"/>
    <property type="project" value="TreeGrafter"/>
</dbReference>
<evidence type="ECO:0000259" key="2">
    <source>
        <dbReference type="Pfam" id="PF15236"/>
    </source>
</evidence>
<feature type="compositionally biased region" description="Basic and acidic residues" evidence="1">
    <location>
        <begin position="222"/>
        <end position="265"/>
    </location>
</feature>